<gene>
    <name evidence="1" type="ORF">GCM10010126_39340</name>
</gene>
<dbReference type="EMBL" id="BMQD01000012">
    <property type="protein sequence ID" value="GGK76254.1"/>
    <property type="molecule type" value="Genomic_DNA"/>
</dbReference>
<evidence type="ECO:0000313" key="2">
    <source>
        <dbReference type="Proteomes" id="UP000627984"/>
    </source>
</evidence>
<protein>
    <submittedName>
        <fullName evidence="1">Uncharacterized protein</fullName>
    </submittedName>
</protein>
<comment type="caution">
    <text evidence="1">The sequence shown here is derived from an EMBL/GenBank/DDBJ whole genome shotgun (WGS) entry which is preliminary data.</text>
</comment>
<sequence length="335" mass="35335">MLLSGILHTPAAAATPAAATACTWQASTLPLPSGTTSGRVSATDHQGGYSGTAWGADGKRRVLSWKDGTVTDYGTGGPNDQVMDQNSTGTIIGYSPIAYAPPAGHAWSTRNGKKAPLPKPATVYVSSAYAIKDNGDITGWMWGTFDGVWQTRHVRWPADRPTEFEMMPDLPKDAVVADVDDDGTMLLNFNGNQGTYAVGLWRDGATTHLAKIPGATRTTVRAISNGRVIGETTRPDATGKTSTDGVLWDQDGSVHILPGTASVSGINRDGLIGAALDPDKNNDYLAGIWRLQTFDSVLGNADSSVTVIGNDGTIGGYRFNPATARSQPTIWRCGR</sequence>
<dbReference type="AlphaFoldDB" id="A0AA37F5E9"/>
<reference evidence="1" key="2">
    <citation type="submission" date="2022-09" db="EMBL/GenBank/DDBJ databases">
        <authorList>
            <person name="Sun Q."/>
            <person name="Ohkuma M."/>
        </authorList>
    </citation>
    <scope>NUCLEOTIDE SEQUENCE</scope>
    <source>
        <strain evidence="1">JCM 3093</strain>
    </source>
</reference>
<accession>A0AA37F5E9</accession>
<proteinExistence type="predicted"/>
<dbReference type="Proteomes" id="UP000627984">
    <property type="component" value="Unassembled WGS sequence"/>
</dbReference>
<organism evidence="1 2">
    <name type="scientific">Planomonospora parontospora</name>
    <dbReference type="NCBI Taxonomy" id="58119"/>
    <lineage>
        <taxon>Bacteria</taxon>
        <taxon>Bacillati</taxon>
        <taxon>Actinomycetota</taxon>
        <taxon>Actinomycetes</taxon>
        <taxon>Streptosporangiales</taxon>
        <taxon>Streptosporangiaceae</taxon>
        <taxon>Planomonospora</taxon>
    </lineage>
</organism>
<name>A0AA37F5E9_9ACTN</name>
<reference evidence="1" key="1">
    <citation type="journal article" date="2014" name="Int. J. Syst. Evol. Microbiol.">
        <title>Complete genome sequence of Corynebacterium casei LMG S-19264T (=DSM 44701T), isolated from a smear-ripened cheese.</title>
        <authorList>
            <consortium name="US DOE Joint Genome Institute (JGI-PGF)"/>
            <person name="Walter F."/>
            <person name="Albersmeier A."/>
            <person name="Kalinowski J."/>
            <person name="Ruckert C."/>
        </authorList>
    </citation>
    <scope>NUCLEOTIDE SEQUENCE</scope>
    <source>
        <strain evidence="1">JCM 3093</strain>
    </source>
</reference>
<evidence type="ECO:0000313" key="1">
    <source>
        <dbReference type="EMBL" id="GGK76254.1"/>
    </source>
</evidence>